<dbReference type="Gene3D" id="1.20.1250.20">
    <property type="entry name" value="MFS general substrate transporter like domains"/>
    <property type="match status" value="1"/>
</dbReference>
<evidence type="ECO:0000256" key="6">
    <source>
        <dbReference type="ARBA" id="ARBA00022989"/>
    </source>
</evidence>
<evidence type="ECO:0000256" key="8">
    <source>
        <dbReference type="SAM" id="Phobius"/>
    </source>
</evidence>
<feature type="transmembrane region" description="Helical" evidence="8">
    <location>
        <begin position="306"/>
        <end position="327"/>
    </location>
</feature>
<dbReference type="PANTHER" id="PTHR42718:SF9">
    <property type="entry name" value="MAJOR FACILITATOR SUPERFAMILY MULTIDRUG TRANSPORTER MFSC"/>
    <property type="match status" value="1"/>
</dbReference>
<comment type="caution">
    <text evidence="10">The sequence shown here is derived from an EMBL/GenBank/DDBJ whole genome shotgun (WGS) entry which is preliminary data.</text>
</comment>
<feature type="transmembrane region" description="Helical" evidence="8">
    <location>
        <begin position="488"/>
        <end position="508"/>
    </location>
</feature>
<dbReference type="AlphaFoldDB" id="A0A0H1RI84"/>
<evidence type="ECO:0000259" key="9">
    <source>
        <dbReference type="PROSITE" id="PS50850"/>
    </source>
</evidence>
<dbReference type="InterPro" id="IPR036259">
    <property type="entry name" value="MFS_trans_sf"/>
</dbReference>
<evidence type="ECO:0000313" key="11">
    <source>
        <dbReference type="Proteomes" id="UP000035489"/>
    </source>
</evidence>
<reference evidence="10 11" key="1">
    <citation type="submission" date="2015-05" db="EMBL/GenBank/DDBJ databases">
        <title>Draft genome sequence of Microvirga vignae strain BR3299, a novel nitrogen fixing bacteria isolated from Brazil semi-aired region.</title>
        <authorList>
            <person name="Zilli J.E."/>
            <person name="Passos S.R."/>
            <person name="Leite J."/>
            <person name="Baldani J.I."/>
            <person name="Xavier G.R."/>
            <person name="Rumjaneck N.G."/>
            <person name="Simoes-Araujo J.L."/>
        </authorList>
    </citation>
    <scope>NUCLEOTIDE SEQUENCE [LARGE SCALE GENOMIC DNA]</scope>
    <source>
        <strain evidence="10 11">BR3299</strain>
    </source>
</reference>
<dbReference type="SUPFAM" id="SSF103473">
    <property type="entry name" value="MFS general substrate transporter"/>
    <property type="match status" value="1"/>
</dbReference>
<feature type="transmembrane region" description="Helical" evidence="8">
    <location>
        <begin position="56"/>
        <end position="76"/>
    </location>
</feature>
<evidence type="ECO:0000256" key="1">
    <source>
        <dbReference type="ARBA" id="ARBA00004651"/>
    </source>
</evidence>
<accession>A0A0H1RI84</accession>
<dbReference type="Proteomes" id="UP000035489">
    <property type="component" value="Unassembled WGS sequence"/>
</dbReference>
<dbReference type="PATRIC" id="fig|1225564.3.peg.4203"/>
<evidence type="ECO:0000256" key="5">
    <source>
        <dbReference type="ARBA" id="ARBA00022692"/>
    </source>
</evidence>
<keyword evidence="4" id="KW-1003">Cell membrane</keyword>
<dbReference type="CDD" id="cd17503">
    <property type="entry name" value="MFS_LmrB_MDR_like"/>
    <property type="match status" value="1"/>
</dbReference>
<dbReference type="Gene3D" id="1.20.1720.10">
    <property type="entry name" value="Multidrug resistance protein D"/>
    <property type="match status" value="1"/>
</dbReference>
<comment type="subcellular location">
    <subcellularLocation>
        <location evidence="1">Cell membrane</location>
        <topology evidence="1">Multi-pass membrane protein</topology>
    </subcellularLocation>
</comment>
<dbReference type="InterPro" id="IPR011701">
    <property type="entry name" value="MFS"/>
</dbReference>
<dbReference type="EMBL" id="LCYG01000004">
    <property type="protein sequence ID" value="KLK94888.1"/>
    <property type="molecule type" value="Genomic_DNA"/>
</dbReference>
<dbReference type="InterPro" id="IPR020846">
    <property type="entry name" value="MFS_dom"/>
</dbReference>
<feature type="transmembrane region" description="Helical" evidence="8">
    <location>
        <begin position="113"/>
        <end position="134"/>
    </location>
</feature>
<evidence type="ECO:0000313" key="10">
    <source>
        <dbReference type="EMBL" id="KLK94888.1"/>
    </source>
</evidence>
<evidence type="ECO:0000256" key="2">
    <source>
        <dbReference type="ARBA" id="ARBA00008537"/>
    </source>
</evidence>
<feature type="transmembrane region" description="Helical" evidence="8">
    <location>
        <begin position="367"/>
        <end position="389"/>
    </location>
</feature>
<dbReference type="Pfam" id="PF07690">
    <property type="entry name" value="MFS_1"/>
    <property type="match status" value="1"/>
</dbReference>
<evidence type="ECO:0000256" key="4">
    <source>
        <dbReference type="ARBA" id="ARBA00022475"/>
    </source>
</evidence>
<feature type="domain" description="Major facilitator superfamily (MFS) profile" evidence="9">
    <location>
        <begin position="18"/>
        <end position="511"/>
    </location>
</feature>
<dbReference type="PANTHER" id="PTHR42718">
    <property type="entry name" value="MAJOR FACILITATOR SUPERFAMILY MULTIDRUG TRANSPORTER MFSC"/>
    <property type="match status" value="1"/>
</dbReference>
<keyword evidence="7 8" id="KW-0472">Membrane</keyword>
<keyword evidence="5 8" id="KW-0812">Transmembrane</keyword>
<organism evidence="10 11">
    <name type="scientific">Microvirga vignae</name>
    <dbReference type="NCBI Taxonomy" id="1225564"/>
    <lineage>
        <taxon>Bacteria</taxon>
        <taxon>Pseudomonadati</taxon>
        <taxon>Pseudomonadota</taxon>
        <taxon>Alphaproteobacteria</taxon>
        <taxon>Hyphomicrobiales</taxon>
        <taxon>Methylobacteriaceae</taxon>
        <taxon>Microvirga</taxon>
    </lineage>
</organism>
<proteinExistence type="inferred from homology"/>
<gene>
    <name evidence="10" type="ORF">AA309_01425</name>
</gene>
<comment type="similarity">
    <text evidence="2">Belongs to the major facilitator superfamily. EmrB family.</text>
</comment>
<keyword evidence="6 8" id="KW-1133">Transmembrane helix</keyword>
<dbReference type="GO" id="GO:0022857">
    <property type="term" value="F:transmembrane transporter activity"/>
    <property type="evidence" value="ECO:0007669"/>
    <property type="project" value="InterPro"/>
</dbReference>
<dbReference type="NCBIfam" id="TIGR00711">
    <property type="entry name" value="efflux_EmrB"/>
    <property type="match status" value="1"/>
</dbReference>
<keyword evidence="3" id="KW-0813">Transport</keyword>
<protein>
    <submittedName>
        <fullName evidence="10">MFS transporter</fullName>
    </submittedName>
</protein>
<dbReference type="OrthoDB" id="9812221at2"/>
<dbReference type="PROSITE" id="PS50850">
    <property type="entry name" value="MFS"/>
    <property type="match status" value="1"/>
</dbReference>
<dbReference type="InterPro" id="IPR004638">
    <property type="entry name" value="EmrB-like"/>
</dbReference>
<feature type="transmembrane region" description="Helical" evidence="8">
    <location>
        <begin position="273"/>
        <end position="294"/>
    </location>
</feature>
<feature type="transmembrane region" description="Helical" evidence="8">
    <location>
        <begin position="170"/>
        <end position="192"/>
    </location>
</feature>
<feature type="transmembrane region" description="Helical" evidence="8">
    <location>
        <begin position="232"/>
        <end position="252"/>
    </location>
</feature>
<dbReference type="STRING" id="1225564.AA309_01425"/>
<feature type="transmembrane region" description="Helical" evidence="8">
    <location>
        <begin position="204"/>
        <end position="220"/>
    </location>
</feature>
<name>A0A0H1RI84_9HYPH</name>
<feature type="transmembrane region" description="Helical" evidence="8">
    <location>
        <begin position="334"/>
        <end position="355"/>
    </location>
</feature>
<feature type="transmembrane region" description="Helical" evidence="8">
    <location>
        <begin position="16"/>
        <end position="36"/>
    </location>
</feature>
<dbReference type="GO" id="GO:0005886">
    <property type="term" value="C:plasma membrane"/>
    <property type="evidence" value="ECO:0007669"/>
    <property type="project" value="UniProtKB-SubCell"/>
</dbReference>
<feature type="transmembrane region" description="Helical" evidence="8">
    <location>
        <begin position="83"/>
        <end position="107"/>
    </location>
</feature>
<evidence type="ECO:0000256" key="7">
    <source>
        <dbReference type="ARBA" id="ARBA00023136"/>
    </source>
</evidence>
<feature type="transmembrane region" description="Helical" evidence="8">
    <location>
        <begin position="410"/>
        <end position="427"/>
    </location>
</feature>
<keyword evidence="11" id="KW-1185">Reference proteome</keyword>
<feature type="transmembrane region" description="Helical" evidence="8">
    <location>
        <begin position="141"/>
        <end position="164"/>
    </location>
</feature>
<evidence type="ECO:0000256" key="3">
    <source>
        <dbReference type="ARBA" id="ARBA00022448"/>
    </source>
</evidence>
<sequence>MTAGIVSDQFVSSRTWAGFCAMGLGMFMAILDIQVVTTSLPEIRSALDIPPDQMSWVQTAYLIAEVISIPLTGWLTRMLTMRGLFTIAVAIFTTASVGCAASTGFASLTTWRVLQGFAGGTLIPLVFSAVFLLFPKNVEPVATTIAGVLAVLAPTLGPVVGGWITQTYSWHWLFLINVVPGLAAGLVGLFCLPRDHSNFGLARAFDWIALVSIALCLAALEIGLKEAPHRGWLSPSVFAVFALCVASGGLFISRTSRASEPIVDLSALLDRRLVVGCTLSFLTGIGLYGSVYLMPVFLSFVRGHGALRIGEIMLVTGVAQLVTAPLVIRAERRINAVVLTVIGFILFGLGLGLSAFQPRDADFDEMFWPQVVRGIAIMLCLLPPTRVALGHLPPERVPNASSLFNLMRNLGGAIGLALIDTVIWTRAPEHSRILLARLMRGDLDAARAIGIPETFLSGPLPSPDSPMVQAYVRPLLERAGLAAATNETWAMIASFVLLGPIILILSGLGRETASITKS</sequence>